<gene>
    <name evidence="1" type="ORF">F3J37_25695</name>
</gene>
<reference evidence="1 2" key="1">
    <citation type="journal article" date="2019" name="bioRxiv">
        <title>Bacteria contribute to plant secondary compound degradation in a generalist herbivore system.</title>
        <authorList>
            <person name="Francoeur C.B."/>
            <person name="Khadempour L."/>
            <person name="Moreira-Soto R.D."/>
            <person name="Gotting K."/>
            <person name="Book A.J."/>
            <person name="Pinto-Tomas A.A."/>
            <person name="Keefover-Ring K."/>
            <person name="Currie C.R."/>
        </authorList>
    </citation>
    <scope>NUCLEOTIDE SEQUENCE [LARGE SCALE GENOMIC DNA]</scope>
    <source>
        <strain evidence="1">Al-1710</strain>
    </source>
</reference>
<dbReference type="Pfam" id="PF11140">
    <property type="entry name" value="DUF2913"/>
    <property type="match status" value="1"/>
</dbReference>
<dbReference type="Proteomes" id="UP001515780">
    <property type="component" value="Unassembled WGS sequence"/>
</dbReference>
<sequence>MDTSNLYVDHLAWCGLIALNMARQAGAVSSAAQENLFLCRWLATAEKKRLFRRELANDIRWLLREGREKGLRADLPGKLEYLWRASSSDLLAQNDLFRLQHVMHAITLTGINYGVLTESDWEGRQALKMNPKIPAVFLRKSDLETGFDEQGSLIKPLATRITAELSAVDALLSRAGWKRKADVDDPLLHLLITDIQ</sequence>
<keyword evidence="2" id="KW-1185">Reference proteome</keyword>
<evidence type="ECO:0000313" key="1">
    <source>
        <dbReference type="EMBL" id="NIG22062.1"/>
    </source>
</evidence>
<protein>
    <submittedName>
        <fullName evidence="1">DUF2913 family protein</fullName>
    </submittedName>
</protein>
<comment type="caution">
    <text evidence="1">The sequence shown here is derived from an EMBL/GenBank/DDBJ whole genome shotgun (WGS) entry which is preliminary data.</text>
</comment>
<accession>A0ABX0RWZ6</accession>
<dbReference type="RefSeq" id="WP_166936490.1">
    <property type="nucleotide sequence ID" value="NZ_VWXC01000030.1"/>
</dbReference>
<dbReference type="EMBL" id="VWXC01000030">
    <property type="protein sequence ID" value="NIG22062.1"/>
    <property type="molecule type" value="Genomic_DNA"/>
</dbReference>
<evidence type="ECO:0000313" key="2">
    <source>
        <dbReference type="Proteomes" id="UP001515780"/>
    </source>
</evidence>
<name>A0ABX0RWZ6_9GAMM</name>
<proteinExistence type="predicted"/>
<organism evidence="1 2">
    <name type="scientific">Candidatus Pantoea communis</name>
    <dbReference type="NCBI Taxonomy" id="2608354"/>
    <lineage>
        <taxon>Bacteria</taxon>
        <taxon>Pseudomonadati</taxon>
        <taxon>Pseudomonadota</taxon>
        <taxon>Gammaproteobacteria</taxon>
        <taxon>Enterobacterales</taxon>
        <taxon>Erwiniaceae</taxon>
        <taxon>Pantoea</taxon>
    </lineage>
</organism>
<dbReference type="InterPro" id="IPR021316">
    <property type="entry name" value="DUF2913"/>
</dbReference>